<dbReference type="Proteomes" id="UP000179233">
    <property type="component" value="Unassembled WGS sequence"/>
</dbReference>
<feature type="domain" description="Glycosyltransferase 2-like" evidence="2">
    <location>
        <begin position="8"/>
        <end position="56"/>
    </location>
</feature>
<evidence type="ECO:0000313" key="3">
    <source>
        <dbReference type="EMBL" id="OGY17655.1"/>
    </source>
</evidence>
<name>A0A1G1VQI1_9BACT</name>
<dbReference type="Pfam" id="PF00535">
    <property type="entry name" value="Glycos_transf_2"/>
    <property type="match status" value="2"/>
</dbReference>
<keyword evidence="1" id="KW-1133">Transmembrane helix</keyword>
<evidence type="ECO:0000259" key="2">
    <source>
        <dbReference type="Pfam" id="PF00535"/>
    </source>
</evidence>
<dbReference type="EMBL" id="MHCJ01000007">
    <property type="protein sequence ID" value="OGY17655.1"/>
    <property type="molecule type" value="Genomic_DNA"/>
</dbReference>
<sequence>MKQSTGITIIIPTKNERKNLGRLLKSILQKRLPREVIVVDNHSTDGTIQVAKRMWNDATKKGGYKFSPRTQARLSAWLVSQKRKKSETPDRRGKEYIVTDLPQLTLLSKGPERSAQRNAGARIAKGSHLLFLDADMEMTPTLLPELQLLAKKGVKAANLKELAVGHDFWGKAIALERNCYWGDPILEAPRFIEAKLFRHLGGYDSSLIAGEDWDLAERLNQNGTPVVYAKSPLLHHEAMGFLPNIRRKWYYTHHIRRYARKNPGRFLKQSAPRMRLNRYWENRRMLLRYPLYTLAFLLMKVLIYGRFRLSNK</sequence>
<dbReference type="AlphaFoldDB" id="A0A1G1VQI1"/>
<keyword evidence="1" id="KW-0812">Transmembrane</keyword>
<dbReference type="InterPro" id="IPR001173">
    <property type="entry name" value="Glyco_trans_2-like"/>
</dbReference>
<protein>
    <recommendedName>
        <fullName evidence="2">Glycosyltransferase 2-like domain-containing protein</fullName>
    </recommendedName>
</protein>
<feature type="transmembrane region" description="Helical" evidence="1">
    <location>
        <begin position="286"/>
        <end position="307"/>
    </location>
</feature>
<comment type="caution">
    <text evidence="3">The sequence shown here is derived from an EMBL/GenBank/DDBJ whole genome shotgun (WGS) entry which is preliminary data.</text>
</comment>
<evidence type="ECO:0000313" key="4">
    <source>
        <dbReference type="Proteomes" id="UP000179233"/>
    </source>
</evidence>
<evidence type="ECO:0000256" key="1">
    <source>
        <dbReference type="SAM" id="Phobius"/>
    </source>
</evidence>
<reference evidence="3 4" key="1">
    <citation type="journal article" date="2016" name="Nat. Commun.">
        <title>Thousands of microbial genomes shed light on interconnected biogeochemical processes in an aquifer system.</title>
        <authorList>
            <person name="Anantharaman K."/>
            <person name="Brown C.T."/>
            <person name="Hug L.A."/>
            <person name="Sharon I."/>
            <person name="Castelle C.J."/>
            <person name="Probst A.J."/>
            <person name="Thomas B.C."/>
            <person name="Singh A."/>
            <person name="Wilkins M.J."/>
            <person name="Karaoz U."/>
            <person name="Brodie E.L."/>
            <person name="Williams K.H."/>
            <person name="Hubbard S.S."/>
            <person name="Banfield J.F."/>
        </authorList>
    </citation>
    <scope>NUCLEOTIDE SEQUENCE [LARGE SCALE GENOMIC DNA]</scope>
</reference>
<gene>
    <name evidence="3" type="ORF">A2786_05615</name>
</gene>
<proteinExistence type="predicted"/>
<dbReference type="PANTHER" id="PTHR43630">
    <property type="entry name" value="POLY-BETA-1,6-N-ACETYL-D-GLUCOSAMINE SYNTHASE"/>
    <property type="match status" value="1"/>
</dbReference>
<dbReference type="SUPFAM" id="SSF53448">
    <property type="entry name" value="Nucleotide-diphospho-sugar transferases"/>
    <property type="match status" value="1"/>
</dbReference>
<feature type="domain" description="Glycosyltransferase 2-like" evidence="2">
    <location>
        <begin position="114"/>
        <end position="153"/>
    </location>
</feature>
<dbReference type="PANTHER" id="PTHR43630:SF2">
    <property type="entry name" value="GLYCOSYLTRANSFERASE"/>
    <property type="match status" value="1"/>
</dbReference>
<dbReference type="Gene3D" id="3.90.550.10">
    <property type="entry name" value="Spore Coat Polysaccharide Biosynthesis Protein SpsA, Chain A"/>
    <property type="match status" value="1"/>
</dbReference>
<organism evidence="3 4">
    <name type="scientific">Candidatus Chisholmbacteria bacterium RIFCSPHIGHO2_01_FULL_52_32</name>
    <dbReference type="NCBI Taxonomy" id="1797591"/>
    <lineage>
        <taxon>Bacteria</taxon>
        <taxon>Candidatus Chisholmiibacteriota</taxon>
    </lineage>
</organism>
<accession>A0A1G1VQI1</accession>
<dbReference type="InterPro" id="IPR029044">
    <property type="entry name" value="Nucleotide-diphossugar_trans"/>
</dbReference>
<keyword evidence="1" id="KW-0472">Membrane</keyword>